<keyword evidence="1" id="KW-0175">Coiled coil</keyword>
<evidence type="ECO:0000313" key="4">
    <source>
        <dbReference type="Proteomes" id="UP000271974"/>
    </source>
</evidence>
<keyword evidence="2" id="KW-0812">Transmembrane</keyword>
<dbReference type="EMBL" id="RQTK01000002">
    <property type="protein sequence ID" value="RUS92119.1"/>
    <property type="molecule type" value="Genomic_DNA"/>
</dbReference>
<dbReference type="InterPro" id="IPR036928">
    <property type="entry name" value="AS_sf"/>
</dbReference>
<dbReference type="Proteomes" id="UP000271974">
    <property type="component" value="Unassembled WGS sequence"/>
</dbReference>
<evidence type="ECO:0000313" key="3">
    <source>
        <dbReference type="EMBL" id="RUS92119.1"/>
    </source>
</evidence>
<feature type="non-terminal residue" evidence="3">
    <location>
        <position position="161"/>
    </location>
</feature>
<evidence type="ECO:0000256" key="2">
    <source>
        <dbReference type="SAM" id="Phobius"/>
    </source>
</evidence>
<feature type="transmembrane region" description="Helical" evidence="2">
    <location>
        <begin position="63"/>
        <end position="85"/>
    </location>
</feature>
<gene>
    <name evidence="3" type="ORF">EGW08_000143</name>
</gene>
<keyword evidence="4" id="KW-1185">Reference proteome</keyword>
<dbReference type="AlphaFoldDB" id="A0A433UEA4"/>
<feature type="non-terminal residue" evidence="3">
    <location>
        <position position="1"/>
    </location>
</feature>
<proteinExistence type="predicted"/>
<evidence type="ECO:0000256" key="1">
    <source>
        <dbReference type="SAM" id="Coils"/>
    </source>
</evidence>
<dbReference type="OrthoDB" id="6428749at2759"/>
<reference evidence="3 4" key="1">
    <citation type="submission" date="2019-01" db="EMBL/GenBank/DDBJ databases">
        <title>A draft genome assembly of the solar-powered sea slug Elysia chlorotica.</title>
        <authorList>
            <person name="Cai H."/>
            <person name="Li Q."/>
            <person name="Fang X."/>
            <person name="Li J."/>
            <person name="Curtis N.E."/>
            <person name="Altenburger A."/>
            <person name="Shibata T."/>
            <person name="Feng M."/>
            <person name="Maeda T."/>
            <person name="Schwartz J.A."/>
            <person name="Shigenobu S."/>
            <person name="Lundholm N."/>
            <person name="Nishiyama T."/>
            <person name="Yang H."/>
            <person name="Hasebe M."/>
            <person name="Li S."/>
            <person name="Pierce S.K."/>
            <person name="Wang J."/>
        </authorList>
    </citation>
    <scope>NUCLEOTIDE SEQUENCE [LARGE SCALE GENOMIC DNA]</scope>
    <source>
        <strain evidence="3">EC2010</strain>
        <tissue evidence="3">Whole organism of an adult</tissue>
    </source>
</reference>
<dbReference type="Gene3D" id="3.90.1300.10">
    <property type="entry name" value="Amidase signature (AS) domain"/>
    <property type="match status" value="1"/>
</dbReference>
<keyword evidence="2" id="KW-1133">Transmembrane helix</keyword>
<keyword evidence="2" id="KW-0472">Membrane</keyword>
<protein>
    <submittedName>
        <fullName evidence="3">Uncharacterized protein</fullName>
    </submittedName>
</protein>
<feature type="coiled-coil region" evidence="1">
    <location>
        <begin position="93"/>
        <end position="120"/>
    </location>
</feature>
<organism evidence="3 4">
    <name type="scientific">Elysia chlorotica</name>
    <name type="common">Eastern emerald elysia</name>
    <name type="synonym">Sea slug</name>
    <dbReference type="NCBI Taxonomy" id="188477"/>
    <lineage>
        <taxon>Eukaryota</taxon>
        <taxon>Metazoa</taxon>
        <taxon>Spiralia</taxon>
        <taxon>Lophotrochozoa</taxon>
        <taxon>Mollusca</taxon>
        <taxon>Gastropoda</taxon>
        <taxon>Heterobranchia</taxon>
        <taxon>Euthyneura</taxon>
        <taxon>Panpulmonata</taxon>
        <taxon>Sacoglossa</taxon>
        <taxon>Placobranchoidea</taxon>
        <taxon>Plakobranchidae</taxon>
        <taxon>Elysia</taxon>
    </lineage>
</organism>
<sequence length="161" mass="18262">CQITACQLQALQTGREFGPGADLYNRLASDLPRLIHRVNKMSLWQEASALLHRLFNTFGNYHILQIAVAAAAIVTSSKAGVYVYTRQRRRQLMLKIQARRQKTKQGIEELREELKNIQINPDIPTWGISQLHTALQSGHVTATEVLRAYQAKALEVNERTN</sequence>
<accession>A0A433UEA4</accession>
<comment type="caution">
    <text evidence="3">The sequence shown here is derived from an EMBL/GenBank/DDBJ whole genome shotgun (WGS) entry which is preliminary data.</text>
</comment>
<name>A0A433UEA4_ELYCH</name>